<dbReference type="SMR" id="A0A0P0W7M9"/>
<name>A0A0P0W7M9_ORYSJ</name>
<reference evidence="3" key="1">
    <citation type="journal article" date="2005" name="Nature">
        <title>The map-based sequence of the rice genome.</title>
        <authorList>
            <consortium name="International rice genome sequencing project (IRGSP)"/>
            <person name="Matsumoto T."/>
            <person name="Wu J."/>
            <person name="Kanamori H."/>
            <person name="Katayose Y."/>
            <person name="Fujisawa M."/>
            <person name="Namiki N."/>
            <person name="Mizuno H."/>
            <person name="Yamamoto K."/>
            <person name="Antonio B.A."/>
            <person name="Baba T."/>
            <person name="Sakata K."/>
            <person name="Nagamura Y."/>
            <person name="Aoki H."/>
            <person name="Arikawa K."/>
            <person name="Arita K."/>
            <person name="Bito T."/>
            <person name="Chiden Y."/>
            <person name="Fujitsuka N."/>
            <person name="Fukunaka R."/>
            <person name="Hamada M."/>
            <person name="Harada C."/>
            <person name="Hayashi A."/>
            <person name="Hijishita S."/>
            <person name="Honda M."/>
            <person name="Hosokawa S."/>
            <person name="Ichikawa Y."/>
            <person name="Idonuma A."/>
            <person name="Iijima M."/>
            <person name="Ikeda M."/>
            <person name="Ikeno M."/>
            <person name="Ito K."/>
            <person name="Ito S."/>
            <person name="Ito T."/>
            <person name="Ito Y."/>
            <person name="Ito Y."/>
            <person name="Iwabuchi A."/>
            <person name="Kamiya K."/>
            <person name="Karasawa W."/>
            <person name="Kurita K."/>
            <person name="Katagiri S."/>
            <person name="Kikuta A."/>
            <person name="Kobayashi H."/>
            <person name="Kobayashi N."/>
            <person name="Machita K."/>
            <person name="Maehara T."/>
            <person name="Masukawa M."/>
            <person name="Mizubayashi T."/>
            <person name="Mukai Y."/>
            <person name="Nagasaki H."/>
            <person name="Nagata Y."/>
            <person name="Naito S."/>
            <person name="Nakashima M."/>
            <person name="Nakama Y."/>
            <person name="Nakamichi Y."/>
            <person name="Nakamura M."/>
            <person name="Meguro A."/>
            <person name="Negishi M."/>
            <person name="Ohta I."/>
            <person name="Ohta T."/>
            <person name="Okamoto M."/>
            <person name="Ono N."/>
            <person name="Saji S."/>
            <person name="Sakaguchi M."/>
            <person name="Sakai K."/>
            <person name="Shibata M."/>
            <person name="Shimokawa T."/>
            <person name="Song J."/>
            <person name="Takazaki Y."/>
            <person name="Terasawa K."/>
            <person name="Tsugane M."/>
            <person name="Tsuji K."/>
            <person name="Ueda S."/>
            <person name="Waki K."/>
            <person name="Yamagata H."/>
            <person name="Yamamoto M."/>
            <person name="Yamamoto S."/>
            <person name="Yamane H."/>
            <person name="Yoshiki S."/>
            <person name="Yoshihara R."/>
            <person name="Yukawa K."/>
            <person name="Zhong H."/>
            <person name="Yano M."/>
            <person name="Yuan Q."/>
            <person name="Ouyang S."/>
            <person name="Liu J."/>
            <person name="Jones K.M."/>
            <person name="Gansberger K."/>
            <person name="Moffat K."/>
            <person name="Hill J."/>
            <person name="Bera J."/>
            <person name="Fadrosh D."/>
            <person name="Jin S."/>
            <person name="Johri S."/>
            <person name="Kim M."/>
            <person name="Overton L."/>
            <person name="Reardon M."/>
            <person name="Tsitrin T."/>
            <person name="Vuong H."/>
            <person name="Weaver B."/>
            <person name="Ciecko A."/>
            <person name="Tallon L."/>
            <person name="Jackson J."/>
            <person name="Pai G."/>
            <person name="Aken S.V."/>
            <person name="Utterback T."/>
            <person name="Reidmuller S."/>
            <person name="Feldblyum T."/>
            <person name="Hsiao J."/>
            <person name="Zismann V."/>
            <person name="Iobst S."/>
            <person name="de Vazeille A.R."/>
            <person name="Buell C.R."/>
            <person name="Ying K."/>
            <person name="Li Y."/>
            <person name="Lu T."/>
            <person name="Huang Y."/>
            <person name="Zhao Q."/>
            <person name="Feng Q."/>
            <person name="Zhang L."/>
            <person name="Zhu J."/>
            <person name="Weng Q."/>
            <person name="Mu J."/>
            <person name="Lu Y."/>
            <person name="Fan D."/>
            <person name="Liu Y."/>
            <person name="Guan J."/>
            <person name="Zhang Y."/>
            <person name="Yu S."/>
            <person name="Liu X."/>
            <person name="Zhang Y."/>
            <person name="Hong G."/>
            <person name="Han B."/>
            <person name="Choisne N."/>
            <person name="Demange N."/>
            <person name="Orjeda G."/>
            <person name="Samain S."/>
            <person name="Cattolico L."/>
            <person name="Pelletier E."/>
            <person name="Couloux A."/>
            <person name="Segurens B."/>
            <person name="Wincker P."/>
            <person name="D'Hont A."/>
            <person name="Scarpelli C."/>
            <person name="Weissenbach J."/>
            <person name="Salanoubat M."/>
            <person name="Quetier F."/>
            <person name="Yu Y."/>
            <person name="Kim H.R."/>
            <person name="Rambo T."/>
            <person name="Currie J."/>
            <person name="Collura K."/>
            <person name="Luo M."/>
            <person name="Yang T."/>
            <person name="Ammiraju J.S.S."/>
            <person name="Engler F."/>
            <person name="Soderlund C."/>
            <person name="Wing R.A."/>
            <person name="Palmer L.E."/>
            <person name="de la Bastide M."/>
            <person name="Spiegel L."/>
            <person name="Nascimento L."/>
            <person name="Zutavern T."/>
            <person name="O'Shaughnessy A."/>
            <person name="Dike S."/>
            <person name="Dedhia N."/>
            <person name="Preston R."/>
            <person name="Balija V."/>
            <person name="McCombie W.R."/>
            <person name="Chow T."/>
            <person name="Chen H."/>
            <person name="Chung M."/>
            <person name="Chen C."/>
            <person name="Shaw J."/>
            <person name="Wu H."/>
            <person name="Hsiao K."/>
            <person name="Chao Y."/>
            <person name="Chu M."/>
            <person name="Cheng C."/>
            <person name="Hour A."/>
            <person name="Lee P."/>
            <person name="Lin S."/>
            <person name="Lin Y."/>
            <person name="Liou J."/>
            <person name="Liu S."/>
            <person name="Hsing Y."/>
            <person name="Raghuvanshi S."/>
            <person name="Mohanty A."/>
            <person name="Bharti A.K."/>
            <person name="Gaur A."/>
            <person name="Gupta V."/>
            <person name="Kumar D."/>
            <person name="Ravi V."/>
            <person name="Vij S."/>
            <person name="Kapur A."/>
            <person name="Khurana P."/>
            <person name="Khurana P."/>
            <person name="Khurana J.P."/>
            <person name="Tyagi A.K."/>
            <person name="Gaikwad K."/>
            <person name="Singh A."/>
            <person name="Dalal V."/>
            <person name="Srivastava S."/>
            <person name="Dixit A."/>
            <person name="Pal A.K."/>
            <person name="Ghazi I.A."/>
            <person name="Yadav M."/>
            <person name="Pandit A."/>
            <person name="Bhargava A."/>
            <person name="Sureshbabu K."/>
            <person name="Batra K."/>
            <person name="Sharma T.R."/>
            <person name="Mohapatra T."/>
            <person name="Singh N.K."/>
            <person name="Messing J."/>
            <person name="Nelson A.B."/>
            <person name="Fuks G."/>
            <person name="Kavchok S."/>
            <person name="Keizer G."/>
            <person name="Linton E."/>
            <person name="Llaca V."/>
            <person name="Song R."/>
            <person name="Tanyolac B."/>
            <person name="Young S."/>
            <person name="Ho-Il K."/>
            <person name="Hahn J.H."/>
            <person name="Sangsakoo G."/>
            <person name="Vanavichit A."/>
            <person name="de Mattos Luiz.A.T."/>
            <person name="Zimmer P.D."/>
            <person name="Malone G."/>
            <person name="Dellagostin O."/>
            <person name="de Oliveira A.C."/>
            <person name="Bevan M."/>
            <person name="Bancroft I."/>
            <person name="Minx P."/>
            <person name="Cordum H."/>
            <person name="Wilson R."/>
            <person name="Cheng Z."/>
            <person name="Jin W."/>
            <person name="Jiang J."/>
            <person name="Leong S.A."/>
            <person name="Iwama H."/>
            <person name="Gojobori T."/>
            <person name="Itoh T."/>
            <person name="Niimura Y."/>
            <person name="Fujii Y."/>
            <person name="Habara T."/>
            <person name="Sakai H."/>
            <person name="Sato Y."/>
            <person name="Wilson G."/>
            <person name="Kumar K."/>
            <person name="McCouch S."/>
            <person name="Juretic N."/>
            <person name="Hoen D."/>
            <person name="Wright S."/>
            <person name="Bruskiewich R."/>
            <person name="Bureau T."/>
            <person name="Miyao A."/>
            <person name="Hirochika H."/>
            <person name="Nishikawa T."/>
            <person name="Kadowaki K."/>
            <person name="Sugiura M."/>
            <person name="Burr B."/>
            <person name="Sasaki T."/>
        </authorList>
    </citation>
    <scope>NUCLEOTIDE SEQUENCE [LARGE SCALE GENOMIC DNA]</scope>
    <source>
        <strain evidence="3">cv. Nipponbare</strain>
    </source>
</reference>
<protein>
    <submittedName>
        <fullName evidence="2">Os04g0219700 protein</fullName>
    </submittedName>
</protein>
<reference evidence="2 3" key="3">
    <citation type="journal article" date="2013" name="Rice">
        <title>Improvement of the Oryza sativa Nipponbare reference genome using next generation sequence and optical map data.</title>
        <authorList>
            <person name="Kawahara Y."/>
            <person name="de la Bastide M."/>
            <person name="Hamilton J.P."/>
            <person name="Kanamori H."/>
            <person name="McCombie W.R."/>
            <person name="Ouyang S."/>
            <person name="Schwartz D.C."/>
            <person name="Tanaka T."/>
            <person name="Wu J."/>
            <person name="Zhou S."/>
            <person name="Childs K.L."/>
            <person name="Davidson R.M."/>
            <person name="Lin H."/>
            <person name="Quesada-Ocampo L."/>
            <person name="Vaillancourt B."/>
            <person name="Sakai H."/>
            <person name="Lee S.S."/>
            <person name="Kim J."/>
            <person name="Numa H."/>
            <person name="Itoh T."/>
            <person name="Buell C.R."/>
            <person name="Matsumoto T."/>
        </authorList>
    </citation>
    <scope>NUCLEOTIDE SEQUENCE [LARGE SCALE GENOMIC DNA]</scope>
    <source>
        <strain evidence="3">cv. Nipponbare</strain>
    </source>
</reference>
<dbReference type="Gramene" id="Os04t0219700-00">
    <property type="protein sequence ID" value="Os04t0219700-00"/>
    <property type="gene ID" value="Os04g0219700"/>
</dbReference>
<feature type="region of interest" description="Disordered" evidence="1">
    <location>
        <begin position="57"/>
        <end position="83"/>
    </location>
</feature>
<evidence type="ECO:0000313" key="3">
    <source>
        <dbReference type="Proteomes" id="UP000059680"/>
    </source>
</evidence>
<feature type="compositionally biased region" description="Low complexity" evidence="1">
    <location>
        <begin position="153"/>
        <end position="165"/>
    </location>
</feature>
<proteinExistence type="predicted"/>
<evidence type="ECO:0000256" key="1">
    <source>
        <dbReference type="SAM" id="MobiDB-lite"/>
    </source>
</evidence>
<dbReference type="EMBL" id="AP014960">
    <property type="protein sequence ID" value="BAS88164.1"/>
    <property type="molecule type" value="Genomic_DNA"/>
</dbReference>
<evidence type="ECO:0000313" key="2">
    <source>
        <dbReference type="EMBL" id="BAS88164.1"/>
    </source>
</evidence>
<organism evidence="2 3">
    <name type="scientific">Oryza sativa subsp. japonica</name>
    <name type="common">Rice</name>
    <dbReference type="NCBI Taxonomy" id="39947"/>
    <lineage>
        <taxon>Eukaryota</taxon>
        <taxon>Viridiplantae</taxon>
        <taxon>Streptophyta</taxon>
        <taxon>Embryophyta</taxon>
        <taxon>Tracheophyta</taxon>
        <taxon>Spermatophyta</taxon>
        <taxon>Magnoliopsida</taxon>
        <taxon>Liliopsida</taxon>
        <taxon>Poales</taxon>
        <taxon>Poaceae</taxon>
        <taxon>BOP clade</taxon>
        <taxon>Oryzoideae</taxon>
        <taxon>Oryzeae</taxon>
        <taxon>Oryzinae</taxon>
        <taxon>Oryza</taxon>
        <taxon>Oryza sativa</taxon>
    </lineage>
</organism>
<feature type="region of interest" description="Disordered" evidence="1">
    <location>
        <begin position="142"/>
        <end position="165"/>
    </location>
</feature>
<reference evidence="2 3" key="2">
    <citation type="journal article" date="2013" name="Plant Cell Physiol.">
        <title>Rice Annotation Project Database (RAP-DB): an integrative and interactive database for rice genomics.</title>
        <authorList>
            <person name="Sakai H."/>
            <person name="Lee S.S."/>
            <person name="Tanaka T."/>
            <person name="Numa H."/>
            <person name="Kim J."/>
            <person name="Kawahara Y."/>
            <person name="Wakimoto H."/>
            <person name="Yang C.C."/>
            <person name="Iwamoto M."/>
            <person name="Abe T."/>
            <person name="Yamada Y."/>
            <person name="Muto A."/>
            <person name="Inokuchi H."/>
            <person name="Ikemura T."/>
            <person name="Matsumoto T."/>
            <person name="Sasaki T."/>
            <person name="Itoh T."/>
        </authorList>
    </citation>
    <scope>NUCLEOTIDE SEQUENCE [LARGE SCALE GENOMIC DNA]</scope>
    <source>
        <strain evidence="3">cv. Nipponbare</strain>
    </source>
</reference>
<gene>
    <name evidence="2" type="ordered locus">Os04g0219700</name>
    <name evidence="2" type="ORF">OSNPB_040219700</name>
</gene>
<dbReference type="Proteomes" id="UP000059680">
    <property type="component" value="Chromosome 4"/>
</dbReference>
<sequence length="219" mass="23268">MVPWSGVPLVMPVPGGAKRRDNGADGEEGERALVQKLEACCRWSSYFLEGFHASGRSKIETTSPRGDGNRHGDGCGGGRPGQIKVREQLYPPSVGEVFGMADGSACICASCLQEKLGMLDSSSQSNPSHPLLAVSAVRPRLPSRRASVESRSKYTSTPSSSAAAAARTSRALLQELATPLLAPGDPNQEQKFKLVVLVAVGSSSVRQVDLLNFGWPRIH</sequence>
<dbReference type="AlphaFoldDB" id="A0A0P0W7M9"/>
<keyword evidence="3" id="KW-1185">Reference proteome</keyword>
<dbReference type="PaxDb" id="39947-A0A0P0W7M9"/>
<dbReference type="InParanoid" id="A0A0P0W7M9"/>
<accession>A0A0P0W7M9</accession>